<name>A0AAE3M5E2_9BACT</name>
<evidence type="ECO:0000259" key="1">
    <source>
        <dbReference type="Pfam" id="PF16561"/>
    </source>
</evidence>
<dbReference type="CDD" id="cd07184">
    <property type="entry name" value="E_set_Isoamylase_like_N"/>
    <property type="match status" value="1"/>
</dbReference>
<dbReference type="Proteomes" id="UP001209229">
    <property type="component" value="Unassembled WGS sequence"/>
</dbReference>
<dbReference type="InterPro" id="IPR013783">
    <property type="entry name" value="Ig-like_fold"/>
</dbReference>
<keyword evidence="3" id="KW-1185">Reference proteome</keyword>
<organism evidence="2 3">
    <name type="scientific">Plebeiibacterium sediminum</name>
    <dbReference type="NCBI Taxonomy" id="2992112"/>
    <lineage>
        <taxon>Bacteria</taxon>
        <taxon>Pseudomonadati</taxon>
        <taxon>Bacteroidota</taxon>
        <taxon>Bacteroidia</taxon>
        <taxon>Marinilabiliales</taxon>
        <taxon>Marinilabiliaceae</taxon>
        <taxon>Plebeiibacterium</taxon>
    </lineage>
</organism>
<dbReference type="InterPro" id="IPR032640">
    <property type="entry name" value="AMPK1_CBM"/>
</dbReference>
<dbReference type="EMBL" id="JAPDPJ010000025">
    <property type="protein sequence ID" value="MCW3787167.1"/>
    <property type="molecule type" value="Genomic_DNA"/>
</dbReference>
<proteinExistence type="predicted"/>
<dbReference type="AlphaFoldDB" id="A0AAE3M5E2"/>
<dbReference type="InterPro" id="IPR014756">
    <property type="entry name" value="Ig_E-set"/>
</dbReference>
<accession>A0AAE3M5E2</accession>
<reference evidence="2" key="1">
    <citation type="submission" date="2022-10" db="EMBL/GenBank/DDBJ databases">
        <authorList>
            <person name="Yu W.X."/>
        </authorList>
    </citation>
    <scope>NUCLEOTIDE SEQUENCE</scope>
    <source>
        <strain evidence="2">AAT</strain>
    </source>
</reference>
<comment type="caution">
    <text evidence="2">The sequence shown here is derived from an EMBL/GenBank/DDBJ whole genome shotgun (WGS) entry which is preliminary data.</text>
</comment>
<gene>
    <name evidence="2" type="ORF">OM075_11850</name>
</gene>
<dbReference type="Pfam" id="PF16561">
    <property type="entry name" value="AMPK1_CBM"/>
    <property type="match status" value="1"/>
</dbReference>
<sequence>MSIKKQFLKSKPECKVTFKFTKKDGVEPQTVKVIGDFNNWDTTVEPMKPLKSGDFTQTISLSSGTEFQFRYLINDCTWVNDDEADTFIDNGMGTSEKNGVLQL</sequence>
<dbReference type="Gene3D" id="2.60.40.10">
    <property type="entry name" value="Immunoglobulins"/>
    <property type="match status" value="1"/>
</dbReference>
<dbReference type="RefSeq" id="WP_301190732.1">
    <property type="nucleotide sequence ID" value="NZ_JAPDPJ010000025.1"/>
</dbReference>
<evidence type="ECO:0000313" key="3">
    <source>
        <dbReference type="Proteomes" id="UP001209229"/>
    </source>
</evidence>
<feature type="domain" description="AMP-activated protein kinase glycogen-binding" evidence="1">
    <location>
        <begin position="29"/>
        <end position="89"/>
    </location>
</feature>
<dbReference type="SUPFAM" id="SSF81296">
    <property type="entry name" value="E set domains"/>
    <property type="match status" value="1"/>
</dbReference>
<evidence type="ECO:0000313" key="2">
    <source>
        <dbReference type="EMBL" id="MCW3787167.1"/>
    </source>
</evidence>
<protein>
    <submittedName>
        <fullName evidence="2">Isoamylase early set domain-containing protein</fullName>
    </submittedName>
</protein>